<organism evidence="1 2">
    <name type="scientific">Melia azedarach</name>
    <name type="common">Chinaberry tree</name>
    <dbReference type="NCBI Taxonomy" id="155640"/>
    <lineage>
        <taxon>Eukaryota</taxon>
        <taxon>Viridiplantae</taxon>
        <taxon>Streptophyta</taxon>
        <taxon>Embryophyta</taxon>
        <taxon>Tracheophyta</taxon>
        <taxon>Spermatophyta</taxon>
        <taxon>Magnoliopsida</taxon>
        <taxon>eudicotyledons</taxon>
        <taxon>Gunneridae</taxon>
        <taxon>Pentapetalae</taxon>
        <taxon>rosids</taxon>
        <taxon>malvids</taxon>
        <taxon>Sapindales</taxon>
        <taxon>Meliaceae</taxon>
        <taxon>Melia</taxon>
    </lineage>
</organism>
<evidence type="ECO:0000313" key="2">
    <source>
        <dbReference type="Proteomes" id="UP001164539"/>
    </source>
</evidence>
<gene>
    <name evidence="1" type="ORF">OWV82_017008</name>
</gene>
<comment type="caution">
    <text evidence="1">The sequence shown here is derived from an EMBL/GenBank/DDBJ whole genome shotgun (WGS) entry which is preliminary data.</text>
</comment>
<accession>A0ACC1XJ16</accession>
<evidence type="ECO:0000313" key="1">
    <source>
        <dbReference type="EMBL" id="KAJ4710903.1"/>
    </source>
</evidence>
<keyword evidence="2" id="KW-1185">Reference proteome</keyword>
<reference evidence="1 2" key="1">
    <citation type="journal article" date="2023" name="Science">
        <title>Complex scaffold remodeling in plant triterpene biosynthesis.</title>
        <authorList>
            <person name="De La Pena R."/>
            <person name="Hodgson H."/>
            <person name="Liu J.C."/>
            <person name="Stephenson M.J."/>
            <person name="Martin A.C."/>
            <person name="Owen C."/>
            <person name="Harkess A."/>
            <person name="Leebens-Mack J."/>
            <person name="Jimenez L.E."/>
            <person name="Osbourn A."/>
            <person name="Sattely E.S."/>
        </authorList>
    </citation>
    <scope>NUCLEOTIDE SEQUENCE [LARGE SCALE GENOMIC DNA]</scope>
    <source>
        <strain evidence="2">cv. JPN11</strain>
        <tissue evidence="1">Leaf</tissue>
    </source>
</reference>
<proteinExistence type="predicted"/>
<dbReference type="EMBL" id="CM051402">
    <property type="protein sequence ID" value="KAJ4710903.1"/>
    <property type="molecule type" value="Genomic_DNA"/>
</dbReference>
<sequence length="182" mass="20706">MSAALRNRFFDLSKSLLPWNRLGFLGLNQSFSTVTRIEEGLLNLQEVEKVLRDVKADDVKVIPVGKQCDWMDFMVIATGRSTWHVKNIASALIYKAKEKQKEIGAKRMMLPSVQGRTTGKWVVIDSGKVVIHALDEKAREYYNLENLWTTETSRPEPVQDLKKAFVKVRRKNNSKKPAATSA</sequence>
<dbReference type="Proteomes" id="UP001164539">
    <property type="component" value="Chromosome 9"/>
</dbReference>
<protein>
    <submittedName>
        <fullName evidence="1">Protein Iojap-related, mitochondrial-like</fullName>
    </submittedName>
</protein>
<name>A0ACC1XJ16_MELAZ</name>